<dbReference type="AlphaFoldDB" id="A0A0A9BJJ3"/>
<sequence length="38" mass="3775">MRRAPSSGSVCRGAAGGVKAKGLDERSSGGEGLVTRTL</sequence>
<reference evidence="2" key="1">
    <citation type="submission" date="2014-09" db="EMBL/GenBank/DDBJ databases">
        <authorList>
            <person name="Magalhaes I.L.F."/>
            <person name="Oliveira U."/>
            <person name="Santos F.R."/>
            <person name="Vidigal T.H.D.A."/>
            <person name="Brescovit A.D."/>
            <person name="Santos A.J."/>
        </authorList>
    </citation>
    <scope>NUCLEOTIDE SEQUENCE</scope>
    <source>
        <tissue evidence="2">Shoot tissue taken approximately 20 cm above the soil surface</tissue>
    </source>
</reference>
<dbReference type="EMBL" id="GBRH01236495">
    <property type="protein sequence ID" value="JAD61400.1"/>
    <property type="molecule type" value="Transcribed_RNA"/>
</dbReference>
<evidence type="ECO:0000256" key="1">
    <source>
        <dbReference type="SAM" id="MobiDB-lite"/>
    </source>
</evidence>
<organism evidence="2">
    <name type="scientific">Arundo donax</name>
    <name type="common">Giant reed</name>
    <name type="synonym">Donax arundinaceus</name>
    <dbReference type="NCBI Taxonomy" id="35708"/>
    <lineage>
        <taxon>Eukaryota</taxon>
        <taxon>Viridiplantae</taxon>
        <taxon>Streptophyta</taxon>
        <taxon>Embryophyta</taxon>
        <taxon>Tracheophyta</taxon>
        <taxon>Spermatophyta</taxon>
        <taxon>Magnoliopsida</taxon>
        <taxon>Liliopsida</taxon>
        <taxon>Poales</taxon>
        <taxon>Poaceae</taxon>
        <taxon>PACMAD clade</taxon>
        <taxon>Arundinoideae</taxon>
        <taxon>Arundineae</taxon>
        <taxon>Arundo</taxon>
    </lineage>
</organism>
<feature type="region of interest" description="Disordered" evidence="1">
    <location>
        <begin position="1"/>
        <end position="38"/>
    </location>
</feature>
<proteinExistence type="predicted"/>
<protein>
    <submittedName>
        <fullName evidence="2">Uncharacterized protein</fullName>
    </submittedName>
</protein>
<reference evidence="2" key="2">
    <citation type="journal article" date="2015" name="Data Brief">
        <title>Shoot transcriptome of the giant reed, Arundo donax.</title>
        <authorList>
            <person name="Barrero R.A."/>
            <person name="Guerrero F.D."/>
            <person name="Moolhuijzen P."/>
            <person name="Goolsby J.A."/>
            <person name="Tidwell J."/>
            <person name="Bellgard S.E."/>
            <person name="Bellgard M.I."/>
        </authorList>
    </citation>
    <scope>NUCLEOTIDE SEQUENCE</scope>
    <source>
        <tissue evidence="2">Shoot tissue taken approximately 20 cm above the soil surface</tissue>
    </source>
</reference>
<accession>A0A0A9BJJ3</accession>
<name>A0A0A9BJJ3_ARUDO</name>
<evidence type="ECO:0000313" key="2">
    <source>
        <dbReference type="EMBL" id="JAD61400.1"/>
    </source>
</evidence>